<name>A0AAV7TZ78_PLEWA</name>
<reference evidence="1" key="1">
    <citation type="journal article" date="2022" name="bioRxiv">
        <title>Sequencing and chromosome-scale assembly of the giantPleurodeles waltlgenome.</title>
        <authorList>
            <person name="Brown T."/>
            <person name="Elewa A."/>
            <person name="Iarovenko S."/>
            <person name="Subramanian E."/>
            <person name="Araus A.J."/>
            <person name="Petzold A."/>
            <person name="Susuki M."/>
            <person name="Suzuki K.-i.T."/>
            <person name="Hayashi T."/>
            <person name="Toyoda A."/>
            <person name="Oliveira C."/>
            <person name="Osipova E."/>
            <person name="Leigh N.D."/>
            <person name="Simon A."/>
            <person name="Yun M.H."/>
        </authorList>
    </citation>
    <scope>NUCLEOTIDE SEQUENCE</scope>
    <source>
        <strain evidence="1">20211129_DDA</strain>
        <tissue evidence="1">Liver</tissue>
    </source>
</reference>
<gene>
    <name evidence="1" type="ORF">NDU88_006676</name>
</gene>
<organism evidence="1 2">
    <name type="scientific">Pleurodeles waltl</name>
    <name type="common">Iberian ribbed newt</name>
    <dbReference type="NCBI Taxonomy" id="8319"/>
    <lineage>
        <taxon>Eukaryota</taxon>
        <taxon>Metazoa</taxon>
        <taxon>Chordata</taxon>
        <taxon>Craniata</taxon>
        <taxon>Vertebrata</taxon>
        <taxon>Euteleostomi</taxon>
        <taxon>Amphibia</taxon>
        <taxon>Batrachia</taxon>
        <taxon>Caudata</taxon>
        <taxon>Salamandroidea</taxon>
        <taxon>Salamandridae</taxon>
        <taxon>Pleurodelinae</taxon>
        <taxon>Pleurodeles</taxon>
    </lineage>
</organism>
<dbReference type="AlphaFoldDB" id="A0AAV7TZ78"/>
<accession>A0AAV7TZ78</accession>
<dbReference type="EMBL" id="JANPWB010000006">
    <property type="protein sequence ID" value="KAJ1181469.1"/>
    <property type="molecule type" value="Genomic_DNA"/>
</dbReference>
<keyword evidence="2" id="KW-1185">Reference proteome</keyword>
<dbReference type="Proteomes" id="UP001066276">
    <property type="component" value="Chromosome 3_2"/>
</dbReference>
<sequence>MRLRSRLPFWGQVLTKMRSIRGAIAALNSGCQCSHHPPPLRGGSKSPLSSLQQTVMACSSRNLARGHHRGVRRSPRALPTMHPVPVVGVLLALPSTPGGSRTRMLGPRGLRAAGLRRISNPGPGALL</sequence>
<evidence type="ECO:0000313" key="2">
    <source>
        <dbReference type="Proteomes" id="UP001066276"/>
    </source>
</evidence>
<protein>
    <submittedName>
        <fullName evidence="1">Uncharacterized protein</fullName>
    </submittedName>
</protein>
<evidence type="ECO:0000313" key="1">
    <source>
        <dbReference type="EMBL" id="KAJ1181469.1"/>
    </source>
</evidence>
<proteinExistence type="predicted"/>
<comment type="caution">
    <text evidence="1">The sequence shown here is derived from an EMBL/GenBank/DDBJ whole genome shotgun (WGS) entry which is preliminary data.</text>
</comment>